<keyword evidence="6" id="KW-0411">Iron-sulfur</keyword>
<keyword evidence="2" id="KW-0004">4Fe-4S</keyword>
<evidence type="ECO:0000256" key="1">
    <source>
        <dbReference type="ARBA" id="ARBA00001966"/>
    </source>
</evidence>
<organism evidence="8 9">
    <name type="scientific">Tannerella forsythia</name>
    <name type="common">Bacteroides forsythus</name>
    <dbReference type="NCBI Taxonomy" id="28112"/>
    <lineage>
        <taxon>Bacteria</taxon>
        <taxon>Pseudomonadati</taxon>
        <taxon>Bacteroidota</taxon>
        <taxon>Bacteroidia</taxon>
        <taxon>Bacteroidales</taxon>
        <taxon>Tannerellaceae</taxon>
        <taxon>Tannerella</taxon>
    </lineage>
</organism>
<evidence type="ECO:0000256" key="3">
    <source>
        <dbReference type="ARBA" id="ARBA00022691"/>
    </source>
</evidence>
<comment type="caution">
    <text evidence="8">The sequence shown here is derived from an EMBL/GenBank/DDBJ whole genome shotgun (WGS) entry which is preliminary data.</text>
</comment>
<dbReference type="EMBL" id="RQYS01000078">
    <property type="protein sequence ID" value="RRD57551.1"/>
    <property type="molecule type" value="Genomic_DNA"/>
</dbReference>
<protein>
    <submittedName>
        <fullName evidence="8">Radical SAM/SPASM domain-containing protein</fullName>
    </submittedName>
</protein>
<evidence type="ECO:0000259" key="7">
    <source>
        <dbReference type="Pfam" id="PF13186"/>
    </source>
</evidence>
<dbReference type="InterPro" id="IPR050377">
    <property type="entry name" value="Radical_SAM_PqqE_MftC-like"/>
</dbReference>
<keyword evidence="5" id="KW-0408">Iron</keyword>
<evidence type="ECO:0000256" key="4">
    <source>
        <dbReference type="ARBA" id="ARBA00022723"/>
    </source>
</evidence>
<keyword evidence="4" id="KW-0479">Metal-binding</keyword>
<dbReference type="InterPro" id="IPR058240">
    <property type="entry name" value="rSAM_sf"/>
</dbReference>
<dbReference type="Pfam" id="PF13186">
    <property type="entry name" value="SPASM"/>
    <property type="match status" value="1"/>
</dbReference>
<name>A0A3P1XGD7_TANFO</name>
<sequence>MELKYNIEQASVDICTKCQLRCVACSTSKGLIKNGYIKEGKMNFDTFKHILDCNPEIKEIELSNWGEIFLNDEIISILEYAYQKGVELYCANGSNFNHVSEGVLEALVKYRFKCLNLSIDGASQETYEQYRIHGSYPKVIANIKKLNSYKEQYRSEYPKLSWQFIIFGHNEHEIATVKALCEELDMVFNPKMNHSEFSPIKDEEIVKKETKLDYATRNEYKEKHKTEYKHPCYQCLHSPQINWNGEVLGCCVNKWKGLGDIKEYSLKEIYESAHYQKMLRVLLGLEDADDRIPCYYCPNLEKIKMHPLDDSGLIKYKEYVPAALR</sequence>
<dbReference type="RefSeq" id="WP_124752609.1">
    <property type="nucleotide sequence ID" value="NZ_RQYS01000078.1"/>
</dbReference>
<evidence type="ECO:0000256" key="6">
    <source>
        <dbReference type="ARBA" id="ARBA00023014"/>
    </source>
</evidence>
<keyword evidence="3" id="KW-0949">S-adenosyl-L-methionine</keyword>
<dbReference type="Gene3D" id="3.20.20.70">
    <property type="entry name" value="Aldolase class I"/>
    <property type="match status" value="1"/>
</dbReference>
<evidence type="ECO:0000313" key="8">
    <source>
        <dbReference type="EMBL" id="RRD57551.1"/>
    </source>
</evidence>
<feature type="domain" description="4Fe4S-binding SPASM" evidence="7">
    <location>
        <begin position="235"/>
        <end position="297"/>
    </location>
</feature>
<dbReference type="InterPro" id="IPR023885">
    <property type="entry name" value="4Fe4S-binding_SPASM_dom"/>
</dbReference>
<dbReference type="SFLD" id="SFLDG01387">
    <property type="entry name" value="BtrN-like_SPASM_domain_contain"/>
    <property type="match status" value="1"/>
</dbReference>
<comment type="cofactor">
    <cofactor evidence="1">
        <name>[4Fe-4S] cluster</name>
        <dbReference type="ChEBI" id="CHEBI:49883"/>
    </cofactor>
</comment>
<gene>
    <name evidence="8" type="ORF">EII40_12895</name>
</gene>
<dbReference type="SFLD" id="SFLDS00029">
    <property type="entry name" value="Radical_SAM"/>
    <property type="match status" value="1"/>
</dbReference>
<dbReference type="PANTHER" id="PTHR11228:SF7">
    <property type="entry name" value="PQQA PEPTIDE CYCLASE"/>
    <property type="match status" value="1"/>
</dbReference>
<reference evidence="8 9" key="1">
    <citation type="submission" date="2018-11" db="EMBL/GenBank/DDBJ databases">
        <title>Genomes From Bacteria Associated with the Canine Oral Cavity: a Test Case for Automated Genome-Based Taxonomic Assignment.</title>
        <authorList>
            <person name="Coil D.A."/>
            <person name="Jospin G."/>
            <person name="Darling A.E."/>
            <person name="Wallis C."/>
            <person name="Davis I.J."/>
            <person name="Harris S."/>
            <person name="Eisen J.A."/>
            <person name="Holcombe L.J."/>
            <person name="O'Flynn C."/>
        </authorList>
    </citation>
    <scope>NUCLEOTIDE SEQUENCE [LARGE SCALE GENOMIC DNA]</scope>
    <source>
        <strain evidence="8 9">OH2617_COT-023</strain>
    </source>
</reference>
<dbReference type="InterPro" id="IPR034391">
    <property type="entry name" value="AdoMet-like_SPASM_containing"/>
</dbReference>
<dbReference type="Proteomes" id="UP000278609">
    <property type="component" value="Unassembled WGS sequence"/>
</dbReference>
<evidence type="ECO:0000313" key="9">
    <source>
        <dbReference type="Proteomes" id="UP000278609"/>
    </source>
</evidence>
<dbReference type="InterPro" id="IPR007197">
    <property type="entry name" value="rSAM"/>
</dbReference>
<dbReference type="SFLD" id="SFLDG01067">
    <property type="entry name" value="SPASM/twitch_domain_containing"/>
    <property type="match status" value="1"/>
</dbReference>
<dbReference type="AlphaFoldDB" id="A0A3P1XGD7"/>
<evidence type="ECO:0000256" key="2">
    <source>
        <dbReference type="ARBA" id="ARBA00022485"/>
    </source>
</evidence>
<dbReference type="OrthoDB" id="9805809at2"/>
<evidence type="ECO:0000256" key="5">
    <source>
        <dbReference type="ARBA" id="ARBA00023004"/>
    </source>
</evidence>
<dbReference type="SUPFAM" id="SSF102114">
    <property type="entry name" value="Radical SAM enzymes"/>
    <property type="match status" value="1"/>
</dbReference>
<dbReference type="InterPro" id="IPR013785">
    <property type="entry name" value="Aldolase_TIM"/>
</dbReference>
<proteinExistence type="predicted"/>
<accession>A0A3P1XGD7</accession>
<dbReference type="PANTHER" id="PTHR11228">
    <property type="entry name" value="RADICAL SAM DOMAIN PROTEIN"/>
    <property type="match status" value="1"/>
</dbReference>